<dbReference type="AlphaFoldDB" id="A0A3S4A1F4"/>
<evidence type="ECO:0000256" key="4">
    <source>
        <dbReference type="ARBA" id="ARBA00023002"/>
    </source>
</evidence>
<name>A0A3S4A1F4_9MICO</name>
<sequence length="381" mass="41321">MTPLDADVAVVGLGSWGASALWRLASRGMRTIGFEANRIAHPYGSSHGHTRLFRVACHEHPGLTPVARLARDLWYELGGISGTDLLHQTGAISIGPRGGRALGNTATALAESGVDAEWRTIGELRETYPQHAALPDHYEGIWDAESGYVLVEVALVAAVDAAKAAGATVYERTAVTRVEPDGDAVLVGTADRTFRVGQVVLAAGPWMSIMQDLVSLTAYRAPMLWWRPTASPEDFELERFPAFIRHYDDENTIWGHGSVGDIPVKAGLSNDPRSKIAVHPDRLERSVRPERDWAGSAEVLDWAVPGLGPMPYEVAPCMITESPDKQFVVGRMPGSERIVLAGGCSGHGYKHATAIGEILARIVTDEERIVETDFMDPLRYA</sequence>
<dbReference type="InterPro" id="IPR006076">
    <property type="entry name" value="FAD-dep_OxRdtase"/>
</dbReference>
<evidence type="ECO:0000259" key="5">
    <source>
        <dbReference type="Pfam" id="PF01266"/>
    </source>
</evidence>
<keyword evidence="7" id="KW-1185">Reference proteome</keyword>
<dbReference type="SUPFAM" id="SSF51905">
    <property type="entry name" value="FAD/NAD(P)-binding domain"/>
    <property type="match status" value="1"/>
</dbReference>
<keyword evidence="3" id="KW-0274">FAD</keyword>
<dbReference type="InterPro" id="IPR045170">
    <property type="entry name" value="MTOX"/>
</dbReference>
<dbReference type="SUPFAM" id="SSF54373">
    <property type="entry name" value="FAD-linked reductases, C-terminal domain"/>
    <property type="match status" value="1"/>
</dbReference>
<evidence type="ECO:0000313" key="6">
    <source>
        <dbReference type="EMBL" id="RWZ58322.1"/>
    </source>
</evidence>
<dbReference type="PANTHER" id="PTHR10961:SF7">
    <property type="entry name" value="FAD DEPENDENT OXIDOREDUCTASE DOMAIN-CONTAINING PROTEIN"/>
    <property type="match status" value="1"/>
</dbReference>
<reference evidence="6 7" key="1">
    <citation type="submission" date="2018-12" db="EMBL/GenBank/DDBJ databases">
        <authorList>
            <person name="Li F."/>
        </authorList>
    </citation>
    <scope>NUCLEOTIDE SEQUENCE [LARGE SCALE GENOMIC DNA]</scope>
    <source>
        <strain evidence="6 7">8H24J-4-2</strain>
    </source>
</reference>
<protein>
    <submittedName>
        <fullName evidence="6">N-methyl-L-tryptophan oxidase</fullName>
    </submittedName>
</protein>
<evidence type="ECO:0000313" key="7">
    <source>
        <dbReference type="Proteomes" id="UP000288603"/>
    </source>
</evidence>
<dbReference type="GO" id="GO:0050660">
    <property type="term" value="F:flavin adenine dinucleotide binding"/>
    <property type="evidence" value="ECO:0007669"/>
    <property type="project" value="InterPro"/>
</dbReference>
<accession>A0A3S4A1F4</accession>
<gene>
    <name evidence="6" type="ORF">ELQ92_14970</name>
</gene>
<organism evidence="6 7">
    <name type="scientific">Labedella populi</name>
    <dbReference type="NCBI Taxonomy" id="2498850"/>
    <lineage>
        <taxon>Bacteria</taxon>
        <taxon>Bacillati</taxon>
        <taxon>Actinomycetota</taxon>
        <taxon>Actinomycetes</taxon>
        <taxon>Micrococcales</taxon>
        <taxon>Microbacteriaceae</taxon>
        <taxon>Labedella</taxon>
    </lineage>
</organism>
<keyword evidence="4" id="KW-0560">Oxidoreductase</keyword>
<dbReference type="NCBIfam" id="NF008425">
    <property type="entry name" value="PRK11259.1"/>
    <property type="match status" value="1"/>
</dbReference>
<keyword evidence="2" id="KW-0285">Flavoprotein</keyword>
<dbReference type="Proteomes" id="UP000288603">
    <property type="component" value="Unassembled WGS sequence"/>
</dbReference>
<dbReference type="PANTHER" id="PTHR10961">
    <property type="entry name" value="PEROXISOMAL SARCOSINE OXIDASE"/>
    <property type="match status" value="1"/>
</dbReference>
<proteinExistence type="predicted"/>
<dbReference type="EMBL" id="RZNC01000007">
    <property type="protein sequence ID" value="RWZ58322.1"/>
    <property type="molecule type" value="Genomic_DNA"/>
</dbReference>
<evidence type="ECO:0000256" key="3">
    <source>
        <dbReference type="ARBA" id="ARBA00022827"/>
    </source>
</evidence>
<dbReference type="OrthoDB" id="9806257at2"/>
<feature type="domain" description="FAD dependent oxidoreductase" evidence="5">
    <location>
        <begin position="7"/>
        <end position="361"/>
    </location>
</feature>
<evidence type="ECO:0000256" key="2">
    <source>
        <dbReference type="ARBA" id="ARBA00022630"/>
    </source>
</evidence>
<dbReference type="Pfam" id="PF01266">
    <property type="entry name" value="DAO"/>
    <property type="match status" value="1"/>
</dbReference>
<dbReference type="Gene3D" id="3.50.50.60">
    <property type="entry name" value="FAD/NAD(P)-binding domain"/>
    <property type="match status" value="1"/>
</dbReference>
<comment type="caution">
    <text evidence="6">The sequence shown here is derived from an EMBL/GenBank/DDBJ whole genome shotgun (WGS) entry which is preliminary data.</text>
</comment>
<dbReference type="InterPro" id="IPR036188">
    <property type="entry name" value="FAD/NAD-bd_sf"/>
</dbReference>
<comment type="cofactor">
    <cofactor evidence="1">
        <name>FAD</name>
        <dbReference type="ChEBI" id="CHEBI:57692"/>
    </cofactor>
</comment>
<dbReference type="GO" id="GO:0008115">
    <property type="term" value="F:sarcosine oxidase activity"/>
    <property type="evidence" value="ECO:0007669"/>
    <property type="project" value="TreeGrafter"/>
</dbReference>
<dbReference type="RefSeq" id="WP_128500140.1">
    <property type="nucleotide sequence ID" value="NZ_RZNC01000007.1"/>
</dbReference>
<dbReference type="Gene3D" id="3.30.9.10">
    <property type="entry name" value="D-Amino Acid Oxidase, subunit A, domain 2"/>
    <property type="match status" value="1"/>
</dbReference>
<evidence type="ECO:0000256" key="1">
    <source>
        <dbReference type="ARBA" id="ARBA00001974"/>
    </source>
</evidence>